<reference evidence="6" key="1">
    <citation type="journal article" date="2014" name="Int. J. Syst. Evol. Microbiol.">
        <title>Complete genome sequence of Corynebacterium casei LMG S-19264T (=DSM 44701T), isolated from a smear-ripened cheese.</title>
        <authorList>
            <consortium name="US DOE Joint Genome Institute (JGI-PGF)"/>
            <person name="Walter F."/>
            <person name="Albersmeier A."/>
            <person name="Kalinowski J."/>
            <person name="Ruckert C."/>
        </authorList>
    </citation>
    <scope>NUCLEOTIDE SEQUENCE</scope>
    <source>
        <strain evidence="6">CGMCC 1.12987</strain>
    </source>
</reference>
<dbReference type="GO" id="GO:0008270">
    <property type="term" value="F:zinc ion binding"/>
    <property type="evidence" value="ECO:0007669"/>
    <property type="project" value="InterPro"/>
</dbReference>
<comment type="cofactor">
    <cofactor evidence="4">
        <name>Zn(2+)</name>
        <dbReference type="ChEBI" id="CHEBI:29105"/>
    </cofactor>
</comment>
<evidence type="ECO:0000313" key="6">
    <source>
        <dbReference type="EMBL" id="GGG16775.1"/>
    </source>
</evidence>
<feature type="domain" description="Enoyl reductase (ER)" evidence="5">
    <location>
        <begin position="8"/>
        <end position="340"/>
    </location>
</feature>
<organism evidence="6 7">
    <name type="scientific">Paenibacillus abyssi</name>
    <dbReference type="NCBI Taxonomy" id="1340531"/>
    <lineage>
        <taxon>Bacteria</taxon>
        <taxon>Bacillati</taxon>
        <taxon>Bacillota</taxon>
        <taxon>Bacilli</taxon>
        <taxon>Bacillales</taxon>
        <taxon>Paenibacillaceae</taxon>
        <taxon>Paenibacillus</taxon>
    </lineage>
</organism>
<dbReference type="SUPFAM" id="SSF50129">
    <property type="entry name" value="GroES-like"/>
    <property type="match status" value="1"/>
</dbReference>
<keyword evidence="2 4" id="KW-0862">Zinc</keyword>
<dbReference type="Pfam" id="PF08240">
    <property type="entry name" value="ADH_N"/>
    <property type="match status" value="1"/>
</dbReference>
<evidence type="ECO:0000256" key="2">
    <source>
        <dbReference type="ARBA" id="ARBA00022833"/>
    </source>
</evidence>
<dbReference type="InterPro" id="IPR020843">
    <property type="entry name" value="ER"/>
</dbReference>
<evidence type="ECO:0000259" key="5">
    <source>
        <dbReference type="SMART" id="SM00829"/>
    </source>
</evidence>
<accession>A0A917LET1</accession>
<comment type="caution">
    <text evidence="6">The sequence shown here is derived from an EMBL/GenBank/DDBJ whole genome shotgun (WGS) entry which is preliminary data.</text>
</comment>
<dbReference type="PANTHER" id="PTHR43401">
    <property type="entry name" value="L-THREONINE 3-DEHYDROGENASE"/>
    <property type="match status" value="1"/>
</dbReference>
<dbReference type="InterPro" id="IPR011032">
    <property type="entry name" value="GroES-like_sf"/>
</dbReference>
<evidence type="ECO:0000256" key="4">
    <source>
        <dbReference type="RuleBase" id="RU361277"/>
    </source>
</evidence>
<evidence type="ECO:0000313" key="7">
    <source>
        <dbReference type="Proteomes" id="UP000644756"/>
    </source>
</evidence>
<dbReference type="Gene3D" id="3.40.50.720">
    <property type="entry name" value="NAD(P)-binding Rossmann-like Domain"/>
    <property type="match status" value="1"/>
</dbReference>
<protein>
    <submittedName>
        <fullName evidence="6">Oxidoreductase</fullName>
    </submittedName>
</protein>
<keyword evidence="1 4" id="KW-0479">Metal-binding</keyword>
<keyword evidence="7" id="KW-1185">Reference proteome</keyword>
<dbReference type="InterPro" id="IPR036291">
    <property type="entry name" value="NAD(P)-bd_dom_sf"/>
</dbReference>
<dbReference type="Proteomes" id="UP000644756">
    <property type="component" value="Unassembled WGS sequence"/>
</dbReference>
<name>A0A917LET1_9BACL</name>
<dbReference type="SUPFAM" id="SSF51735">
    <property type="entry name" value="NAD(P)-binding Rossmann-fold domains"/>
    <property type="match status" value="1"/>
</dbReference>
<dbReference type="AlphaFoldDB" id="A0A917LET1"/>
<proteinExistence type="inferred from homology"/>
<dbReference type="RefSeq" id="WP_188532562.1">
    <property type="nucleotide sequence ID" value="NZ_BMGR01000013.1"/>
</dbReference>
<keyword evidence="3" id="KW-0560">Oxidoreductase</keyword>
<dbReference type="Pfam" id="PF00107">
    <property type="entry name" value="ADH_zinc_N"/>
    <property type="match status" value="1"/>
</dbReference>
<dbReference type="InterPro" id="IPR050129">
    <property type="entry name" value="Zn_alcohol_dh"/>
</dbReference>
<comment type="similarity">
    <text evidence="4">Belongs to the zinc-containing alcohol dehydrogenase family.</text>
</comment>
<dbReference type="PROSITE" id="PS00059">
    <property type="entry name" value="ADH_ZINC"/>
    <property type="match status" value="1"/>
</dbReference>
<dbReference type="InterPro" id="IPR013149">
    <property type="entry name" value="ADH-like_C"/>
</dbReference>
<sequence>MQAVKIVGVGQIEVKDVPIPVPGDNEVLVKLKASALCRSDLHLYHGESVFEDSDIDGSTITPGHEPCGVVEKVGKNVQSVKPGDRVAVYLAYGCSSCSYCLAGDTMLCDKFRCMGFDLDGGHADYLVTPEYNCLPLPDEMTFLQGAVSTDVGGTLYTACRELGVDGTQTVVIFGIGPMGCGGVLMAKGYGAKVIAIDVDPQRLKLAQELGADIVINPKETDSVAEIKRLTKGMGADVAIDCTGSQIAQNNALDCVKPRGKVGFIGESKSCTINPSDQFIRKLIDLKGLWYFNRADWNEITDFIIRNNVAIEKISSHTFPIEEAAEAFKLFDSRVTQKVVFLWD</sequence>
<dbReference type="Gene3D" id="3.90.180.10">
    <property type="entry name" value="Medium-chain alcohol dehydrogenases, catalytic domain"/>
    <property type="match status" value="1"/>
</dbReference>
<dbReference type="EMBL" id="BMGR01000013">
    <property type="protein sequence ID" value="GGG16775.1"/>
    <property type="molecule type" value="Genomic_DNA"/>
</dbReference>
<dbReference type="GO" id="GO:0016491">
    <property type="term" value="F:oxidoreductase activity"/>
    <property type="evidence" value="ECO:0007669"/>
    <property type="project" value="UniProtKB-KW"/>
</dbReference>
<gene>
    <name evidence="6" type="ORF">GCM10010916_37030</name>
</gene>
<dbReference type="SMART" id="SM00829">
    <property type="entry name" value="PKS_ER"/>
    <property type="match status" value="1"/>
</dbReference>
<evidence type="ECO:0000256" key="3">
    <source>
        <dbReference type="ARBA" id="ARBA00023002"/>
    </source>
</evidence>
<dbReference type="InterPro" id="IPR013154">
    <property type="entry name" value="ADH-like_N"/>
</dbReference>
<evidence type="ECO:0000256" key="1">
    <source>
        <dbReference type="ARBA" id="ARBA00022723"/>
    </source>
</evidence>
<reference evidence="6" key="2">
    <citation type="submission" date="2020-09" db="EMBL/GenBank/DDBJ databases">
        <authorList>
            <person name="Sun Q."/>
            <person name="Zhou Y."/>
        </authorList>
    </citation>
    <scope>NUCLEOTIDE SEQUENCE</scope>
    <source>
        <strain evidence="6">CGMCC 1.12987</strain>
    </source>
</reference>
<dbReference type="InterPro" id="IPR002328">
    <property type="entry name" value="ADH_Zn_CS"/>
</dbReference>
<dbReference type="PANTHER" id="PTHR43401:SF2">
    <property type="entry name" value="L-THREONINE 3-DEHYDROGENASE"/>
    <property type="match status" value="1"/>
</dbReference>